<evidence type="ECO:0000313" key="2">
    <source>
        <dbReference type="Proteomes" id="UP000724584"/>
    </source>
</evidence>
<gene>
    <name evidence="1" type="ORF">F5144DRAFT_540264</name>
</gene>
<sequence length="290" mass="32835">MPEPPEKNPNESHDNNNNPTDPDPSTTTLLHTTTALLSRMRYPDAATGPELYNFFGGRVLEHTTSHGAILAIKINTVTDRAEPAMMHYAATHGIRAPRVRGVYDVVAHTRRLARAMVSERVPGVPLAEVWLGMGEVDRGVVKEQLREQLAAMLACREGFIGGVGREKVRNVYDGMRDSYCGPFDDEEAFDEWCLGRIQGGPLVRAKWRWLLRNERRERRGWESGFGNVLTGIVDWERSGFFPEYADYAFAMVLCHAHEDWWIPVLKELLPLCSKRRLEFTTLVEEGVVNS</sequence>
<dbReference type="Proteomes" id="UP000724584">
    <property type="component" value="Unassembled WGS sequence"/>
</dbReference>
<proteinExistence type="predicted"/>
<organism evidence="1 2">
    <name type="scientific">Chaetomium tenue</name>
    <dbReference type="NCBI Taxonomy" id="1854479"/>
    <lineage>
        <taxon>Eukaryota</taxon>
        <taxon>Fungi</taxon>
        <taxon>Dikarya</taxon>
        <taxon>Ascomycota</taxon>
        <taxon>Pezizomycotina</taxon>
        <taxon>Sordariomycetes</taxon>
        <taxon>Sordariomycetidae</taxon>
        <taxon>Sordariales</taxon>
        <taxon>Chaetomiaceae</taxon>
        <taxon>Chaetomium</taxon>
    </lineage>
</organism>
<evidence type="ECO:0000313" key="1">
    <source>
        <dbReference type="EMBL" id="KAH6623771.1"/>
    </source>
</evidence>
<accession>A0ACB7P002</accession>
<keyword evidence="2" id="KW-1185">Reference proteome</keyword>
<reference evidence="1 2" key="1">
    <citation type="journal article" date="2021" name="Nat. Commun.">
        <title>Genetic determinants of endophytism in the Arabidopsis root mycobiome.</title>
        <authorList>
            <person name="Mesny F."/>
            <person name="Miyauchi S."/>
            <person name="Thiergart T."/>
            <person name="Pickel B."/>
            <person name="Atanasova L."/>
            <person name="Karlsson M."/>
            <person name="Huettel B."/>
            <person name="Barry K.W."/>
            <person name="Haridas S."/>
            <person name="Chen C."/>
            <person name="Bauer D."/>
            <person name="Andreopoulos W."/>
            <person name="Pangilinan J."/>
            <person name="LaButti K."/>
            <person name="Riley R."/>
            <person name="Lipzen A."/>
            <person name="Clum A."/>
            <person name="Drula E."/>
            <person name="Henrissat B."/>
            <person name="Kohler A."/>
            <person name="Grigoriev I.V."/>
            <person name="Martin F.M."/>
            <person name="Hacquard S."/>
        </authorList>
    </citation>
    <scope>NUCLEOTIDE SEQUENCE [LARGE SCALE GENOMIC DNA]</scope>
    <source>
        <strain evidence="1 2">MPI-SDFR-AT-0079</strain>
    </source>
</reference>
<protein>
    <submittedName>
        <fullName evidence="1">Uncharacterized protein</fullName>
    </submittedName>
</protein>
<name>A0ACB7P002_9PEZI</name>
<comment type="caution">
    <text evidence="1">The sequence shown here is derived from an EMBL/GenBank/DDBJ whole genome shotgun (WGS) entry which is preliminary data.</text>
</comment>
<dbReference type="EMBL" id="JAGIZQ010000006">
    <property type="protein sequence ID" value="KAH6623771.1"/>
    <property type="molecule type" value="Genomic_DNA"/>
</dbReference>